<evidence type="ECO:0000256" key="7">
    <source>
        <dbReference type="SAM" id="Phobius"/>
    </source>
</evidence>
<evidence type="ECO:0000256" key="3">
    <source>
        <dbReference type="ARBA" id="ARBA00022475"/>
    </source>
</evidence>
<evidence type="ECO:0000256" key="5">
    <source>
        <dbReference type="ARBA" id="ARBA00022989"/>
    </source>
</evidence>
<comment type="similarity">
    <text evidence="2">Belongs to the DoxX family.</text>
</comment>
<feature type="transmembrane region" description="Helical" evidence="7">
    <location>
        <begin position="113"/>
        <end position="136"/>
    </location>
</feature>
<dbReference type="EMBL" id="JBHSGQ010000004">
    <property type="protein sequence ID" value="MFC4725377.1"/>
    <property type="molecule type" value="Genomic_DNA"/>
</dbReference>
<gene>
    <name evidence="8" type="ORF">ACFPB0_08760</name>
</gene>
<evidence type="ECO:0000256" key="1">
    <source>
        <dbReference type="ARBA" id="ARBA00004651"/>
    </source>
</evidence>
<sequence>MLKSILFVRGGPQQGAPADIGLLALRLLTGSFLMWETQDNILSAERMAEFVGFVGHHGFILPEIMAPLSVYAQFICGALILAGALTRAASLVMVFNFVVALAMVHWGGDFRNWWPALVLVFIPLHFALAGPGRWSVDHWLARRETKAQA</sequence>
<dbReference type="PANTHER" id="PTHR33452">
    <property type="entry name" value="OXIDOREDUCTASE CATD-RELATED"/>
    <property type="match status" value="1"/>
</dbReference>
<evidence type="ECO:0000313" key="8">
    <source>
        <dbReference type="EMBL" id="MFC4725377.1"/>
    </source>
</evidence>
<organism evidence="8 9">
    <name type="scientific">Glycocaulis abyssi</name>
    <dbReference type="NCBI Taxonomy" id="1433403"/>
    <lineage>
        <taxon>Bacteria</taxon>
        <taxon>Pseudomonadati</taxon>
        <taxon>Pseudomonadota</taxon>
        <taxon>Alphaproteobacteria</taxon>
        <taxon>Maricaulales</taxon>
        <taxon>Maricaulaceae</taxon>
        <taxon>Glycocaulis</taxon>
    </lineage>
</organism>
<keyword evidence="9" id="KW-1185">Reference proteome</keyword>
<reference evidence="9" key="1">
    <citation type="journal article" date="2019" name="Int. J. Syst. Evol. Microbiol.">
        <title>The Global Catalogue of Microorganisms (GCM) 10K type strain sequencing project: providing services to taxonomists for standard genome sequencing and annotation.</title>
        <authorList>
            <consortium name="The Broad Institute Genomics Platform"/>
            <consortium name="The Broad Institute Genome Sequencing Center for Infectious Disease"/>
            <person name="Wu L."/>
            <person name="Ma J."/>
        </authorList>
    </citation>
    <scope>NUCLEOTIDE SEQUENCE [LARGE SCALE GENOMIC DNA]</scope>
    <source>
        <strain evidence="9">CCUG 62981</strain>
    </source>
</reference>
<keyword evidence="6 7" id="KW-0472">Membrane</keyword>
<feature type="transmembrane region" description="Helical" evidence="7">
    <location>
        <begin position="88"/>
        <end position="107"/>
    </location>
</feature>
<protein>
    <submittedName>
        <fullName evidence="8">DoxX family protein</fullName>
    </submittedName>
</protein>
<dbReference type="InterPro" id="IPR051907">
    <property type="entry name" value="DoxX-like_oxidoreductase"/>
</dbReference>
<comment type="caution">
    <text evidence="8">The sequence shown here is derived from an EMBL/GenBank/DDBJ whole genome shotgun (WGS) entry which is preliminary data.</text>
</comment>
<name>A0ABV9NAJ8_9PROT</name>
<evidence type="ECO:0000256" key="2">
    <source>
        <dbReference type="ARBA" id="ARBA00006679"/>
    </source>
</evidence>
<keyword evidence="5 7" id="KW-1133">Transmembrane helix</keyword>
<dbReference type="PANTHER" id="PTHR33452:SF1">
    <property type="entry name" value="INNER MEMBRANE PROTEIN YPHA-RELATED"/>
    <property type="match status" value="1"/>
</dbReference>
<feature type="transmembrane region" description="Helical" evidence="7">
    <location>
        <begin position="59"/>
        <end position="81"/>
    </location>
</feature>
<dbReference type="RefSeq" id="WP_371393584.1">
    <property type="nucleotide sequence ID" value="NZ_CP163421.1"/>
</dbReference>
<evidence type="ECO:0000256" key="4">
    <source>
        <dbReference type="ARBA" id="ARBA00022692"/>
    </source>
</evidence>
<evidence type="ECO:0000256" key="6">
    <source>
        <dbReference type="ARBA" id="ARBA00023136"/>
    </source>
</evidence>
<dbReference type="Pfam" id="PF07681">
    <property type="entry name" value="DoxX"/>
    <property type="match status" value="1"/>
</dbReference>
<dbReference type="Proteomes" id="UP001596024">
    <property type="component" value="Unassembled WGS sequence"/>
</dbReference>
<proteinExistence type="inferred from homology"/>
<keyword evidence="4 7" id="KW-0812">Transmembrane</keyword>
<dbReference type="InterPro" id="IPR032808">
    <property type="entry name" value="DoxX"/>
</dbReference>
<keyword evidence="3" id="KW-1003">Cell membrane</keyword>
<evidence type="ECO:0000313" key="9">
    <source>
        <dbReference type="Proteomes" id="UP001596024"/>
    </source>
</evidence>
<accession>A0ABV9NAJ8</accession>
<comment type="subcellular location">
    <subcellularLocation>
        <location evidence="1">Cell membrane</location>
        <topology evidence="1">Multi-pass membrane protein</topology>
    </subcellularLocation>
</comment>